<proteinExistence type="predicted"/>
<sequence length="134" mass="14825">MASIFTKIIQGEIPCEKIIETDSEIAFLDINPCAAGHTLVIPKLEVERLEDLPETQTMSLMRTIQQVAKAVSTAFDGIDYNLILNNGVNAGQVIEHVHFHVLPRAEGSPGPFRKHIQYAEGEMQEVGAKIRNCL</sequence>
<dbReference type="PANTHER" id="PTHR46648">
    <property type="entry name" value="HIT FAMILY PROTEIN 1"/>
    <property type="match status" value="1"/>
</dbReference>
<dbReference type="SUPFAM" id="SSF54197">
    <property type="entry name" value="HIT-like"/>
    <property type="match status" value="1"/>
</dbReference>
<dbReference type="InterPro" id="IPR036265">
    <property type="entry name" value="HIT-like_sf"/>
</dbReference>
<dbReference type="PROSITE" id="PS51084">
    <property type="entry name" value="HIT_2"/>
    <property type="match status" value="1"/>
</dbReference>
<dbReference type="InterPro" id="IPR001310">
    <property type="entry name" value="Histidine_triad_HIT"/>
</dbReference>
<feature type="domain" description="HIT" evidence="1">
    <location>
        <begin position="4"/>
        <end position="111"/>
    </location>
</feature>
<evidence type="ECO:0000259" key="1">
    <source>
        <dbReference type="PROSITE" id="PS51084"/>
    </source>
</evidence>
<dbReference type="EMBL" id="UINC01000427">
    <property type="protein sequence ID" value="SUZ55107.1"/>
    <property type="molecule type" value="Genomic_DNA"/>
</dbReference>
<dbReference type="PANTHER" id="PTHR46648:SF1">
    <property type="entry name" value="ADENOSINE 5'-MONOPHOSPHORAMIDASE HNT1"/>
    <property type="match status" value="1"/>
</dbReference>
<name>A0A381NKQ4_9ZZZZ</name>
<dbReference type="PROSITE" id="PS00892">
    <property type="entry name" value="HIT_1"/>
    <property type="match status" value="1"/>
</dbReference>
<dbReference type="InterPro" id="IPR019808">
    <property type="entry name" value="Histidine_triad_CS"/>
</dbReference>
<protein>
    <recommendedName>
        <fullName evidence="1">HIT domain-containing protein</fullName>
    </recommendedName>
</protein>
<dbReference type="Gene3D" id="3.30.428.10">
    <property type="entry name" value="HIT-like"/>
    <property type="match status" value="1"/>
</dbReference>
<dbReference type="Pfam" id="PF01230">
    <property type="entry name" value="HIT"/>
    <property type="match status" value="1"/>
</dbReference>
<organism evidence="2">
    <name type="scientific">marine metagenome</name>
    <dbReference type="NCBI Taxonomy" id="408172"/>
    <lineage>
        <taxon>unclassified sequences</taxon>
        <taxon>metagenomes</taxon>
        <taxon>ecological metagenomes</taxon>
    </lineage>
</organism>
<accession>A0A381NKQ4</accession>
<gene>
    <name evidence="2" type="ORF">METZ01_LOCUS7961</name>
</gene>
<dbReference type="GO" id="GO:0003824">
    <property type="term" value="F:catalytic activity"/>
    <property type="evidence" value="ECO:0007669"/>
    <property type="project" value="InterPro"/>
</dbReference>
<dbReference type="AlphaFoldDB" id="A0A381NKQ4"/>
<evidence type="ECO:0000313" key="2">
    <source>
        <dbReference type="EMBL" id="SUZ55107.1"/>
    </source>
</evidence>
<dbReference type="GO" id="GO:0009117">
    <property type="term" value="P:nucleotide metabolic process"/>
    <property type="evidence" value="ECO:0007669"/>
    <property type="project" value="TreeGrafter"/>
</dbReference>
<reference evidence="2" key="1">
    <citation type="submission" date="2018-05" db="EMBL/GenBank/DDBJ databases">
        <authorList>
            <person name="Lanie J.A."/>
            <person name="Ng W.-L."/>
            <person name="Kazmierczak K.M."/>
            <person name="Andrzejewski T.M."/>
            <person name="Davidsen T.M."/>
            <person name="Wayne K.J."/>
            <person name="Tettelin H."/>
            <person name="Glass J.I."/>
            <person name="Rusch D."/>
            <person name="Podicherti R."/>
            <person name="Tsui H.-C.T."/>
            <person name="Winkler M.E."/>
        </authorList>
    </citation>
    <scope>NUCLEOTIDE SEQUENCE</scope>
</reference>
<dbReference type="InterPro" id="IPR011146">
    <property type="entry name" value="HIT-like"/>
</dbReference>
<dbReference type="PRINTS" id="PR00332">
    <property type="entry name" value="HISTRIAD"/>
</dbReference>